<feature type="region of interest" description="Disordered" evidence="1">
    <location>
        <begin position="1161"/>
        <end position="1204"/>
    </location>
</feature>
<dbReference type="InterPro" id="IPR041679">
    <property type="entry name" value="DNA2/NAM7-like_C"/>
</dbReference>
<comment type="caution">
    <text evidence="4">The sequence shown here is derived from an EMBL/GenBank/DDBJ whole genome shotgun (WGS) entry which is preliminary data.</text>
</comment>
<dbReference type="PANTHER" id="PTHR10887">
    <property type="entry name" value="DNA2/NAM7 HELICASE FAMILY"/>
    <property type="match status" value="1"/>
</dbReference>
<evidence type="ECO:0000259" key="2">
    <source>
        <dbReference type="Pfam" id="PF13086"/>
    </source>
</evidence>
<dbReference type="GO" id="GO:0004386">
    <property type="term" value="F:helicase activity"/>
    <property type="evidence" value="ECO:0007669"/>
    <property type="project" value="InterPro"/>
</dbReference>
<dbReference type="Proteomes" id="UP000722791">
    <property type="component" value="Unassembled WGS sequence"/>
</dbReference>
<dbReference type="InterPro" id="IPR041677">
    <property type="entry name" value="DNA2/NAM7_AAA_11"/>
</dbReference>
<evidence type="ECO:0000313" key="4">
    <source>
        <dbReference type="EMBL" id="GIM15546.1"/>
    </source>
</evidence>
<accession>A0A8J4GWZ4</accession>
<feature type="domain" description="DNA2/NAM7 helicase helicase" evidence="2">
    <location>
        <begin position="883"/>
        <end position="932"/>
    </location>
</feature>
<feature type="compositionally biased region" description="Low complexity" evidence="1">
    <location>
        <begin position="647"/>
        <end position="656"/>
    </location>
</feature>
<dbReference type="InterPro" id="IPR045055">
    <property type="entry name" value="DNA2/NAM7-like"/>
</dbReference>
<dbReference type="Pfam" id="PF13087">
    <property type="entry name" value="AAA_12"/>
    <property type="match status" value="1"/>
</dbReference>
<feature type="compositionally biased region" description="Pro residues" evidence="1">
    <location>
        <begin position="977"/>
        <end position="989"/>
    </location>
</feature>
<feature type="region of interest" description="Disordered" evidence="1">
    <location>
        <begin position="491"/>
        <end position="511"/>
    </location>
</feature>
<dbReference type="CDD" id="cd18808">
    <property type="entry name" value="SF1_C_Upf1"/>
    <property type="match status" value="1"/>
</dbReference>
<protein>
    <recommendedName>
        <fullName evidence="6">RNA helicase</fullName>
    </recommendedName>
</protein>
<organism evidence="4 5">
    <name type="scientific">Volvox reticuliferus</name>
    <dbReference type="NCBI Taxonomy" id="1737510"/>
    <lineage>
        <taxon>Eukaryota</taxon>
        <taxon>Viridiplantae</taxon>
        <taxon>Chlorophyta</taxon>
        <taxon>core chlorophytes</taxon>
        <taxon>Chlorophyceae</taxon>
        <taxon>CS clade</taxon>
        <taxon>Chlamydomonadales</taxon>
        <taxon>Volvocaceae</taxon>
        <taxon>Volvox</taxon>
    </lineage>
</organism>
<sequence length="1611" mass="170642">MALAPAAMSAPSDMVSTNGIPAVLLPPGSEYVVRVVLNLSKANFASHRAERGLLAQMVLFTFVVDHRVGDSDEPQLSPGITSLPGSCVARAAAQAAGEKNKPVAADVERKSQIWKSYATVVGGRVAVAVVDKRRLMEVNSMLKATAPPFIPKALRELFTAHPSRVHSCAATIAESLFPFESVSSVLTCATVAAAPAILALRALVTALSELHPSSTSFQPRGPAAAVKGPFGPVSPVLLSAVNGPLRSMAPASGSTAVFAASDAPTLAAAVTMKWAQMEGVGRPAVQRLRALYEHLTAGPAKPIYSLNRGIPGIFPGGGGGVAGQWRMDVTQTEWGRQLATGLQLGSSIRHEAIRALQDVYERAPAAATVRADDISGISGSKVRMTYTGAIQIAAVMTAALAHQRFEFLRYGKLLVEEEDVMEHDMRTFTLYNARARVAVFSSNMATYQVLNWPPFPAQQQHHDAAASNPGMLATRRPYRGPKLQRQCAVSLEGQEQNGQSGKGRKAATVKGQAATKAKKKAAARGQEVLLAAVVEVPGLVEDRPRLVTGDLVFLRLEAQRDVEYVAQLLAVDGGQVLLVMPNEYWRDIWALSRGQQRQLADAAPAPLAHCCFSFDRTPFCRMHEALLRAALRPQMLLPPPPPPPPEASAVTEAPTATSGLPELPEDLYSYQPNWQVEMAGAASSGYTDEELAAVAAKLRLVGGTALNPEQRMACAAMLCGAGRDLPFVLFGPPGTGKTVTLVECALQILKAEDPSHAPFLPRTSGEQHSTRLLLAAPQNYSADLITSSLAAALGLQAGGGRLLRLNDPRRRVVEAKADVLPYSLVDEPTAAFRLPKPNEIQMAQIVVCSCSAAGMLREGAFVREALSSTTRKTHISSGNANNSCGIEFTHVLVDEAGQALLPEVLIPITLRAPGGAAMLCGDPRQLEPIVRSASAARNGLAISLLEILMESARREGHLDRARGVAALAERYQAGETPPSPQPPPQPLALPAPSARPALQKGNPNQDPEQRRHGREALAAAGAAAVATVSGALAPQPQSPLRGVMLVRNYRSAAPLLDLPSRLFYDQQLKACVDAKSARPPDWDLLVLPTRSAATAAAPAGPVAAGTALPPSVSTSPAAAASDPVAFDDTASAIAATDGSLEAEAGGLRLQAETFNDVTVSSDGGVESNAGMKAANPVPWKKGQQQPSAAKAAEAAEPPGVADWEGEGEIVAPSHLLFFGVRGQQHQELDAPSYFNPLEAATVAELVDSLIKASWAAATQRLEAQRQRSGGASTPGQLLSGVVSQNHIGIICTYRKQVFKMRQLLRERDLGGVRVGTVDDYQGQEERIIFISTVLSRVESLPGVSTTGRGVAGDAPAVSQSLGLWSHPRRFNVAVTRSRALLVVVGHPAVLLADKYWRELVRQCVARGTYRGAGEAQVRRRMRQQATAIVGGGSTAWWQQQQKRSSTARTSASPRAPELRKNSSGVEDTAATTAATGHGREESGGSSGGAAGDDAAVDDTQEHEFQEGAGLLDGGPQGGEDDVEYDVDLQGIDYGGEGYGEEYDINHWEDGSEADDDETDEADLADVVQQLAEMATLGMGCEDEIYPNLADLNAFYEQQSAYFEEMPFRVQL</sequence>
<dbReference type="SUPFAM" id="SSF52540">
    <property type="entry name" value="P-loop containing nucleoside triphosphate hydrolases"/>
    <property type="match status" value="1"/>
</dbReference>
<dbReference type="InterPro" id="IPR047187">
    <property type="entry name" value="SF1_C_Upf1"/>
</dbReference>
<feature type="domain" description="DNA2/NAM7 helicase-like C-terminal" evidence="3">
    <location>
        <begin position="1213"/>
        <end position="1386"/>
    </location>
</feature>
<dbReference type="InterPro" id="IPR027417">
    <property type="entry name" value="P-loop_NTPase"/>
</dbReference>
<name>A0A8J4GWZ4_9CHLO</name>
<evidence type="ECO:0000313" key="5">
    <source>
        <dbReference type="Proteomes" id="UP000722791"/>
    </source>
</evidence>
<dbReference type="GO" id="GO:0035194">
    <property type="term" value="P:regulatory ncRNA-mediated post-transcriptional gene silencing"/>
    <property type="evidence" value="ECO:0007669"/>
    <property type="project" value="TreeGrafter"/>
</dbReference>
<evidence type="ECO:0000259" key="3">
    <source>
        <dbReference type="Pfam" id="PF13087"/>
    </source>
</evidence>
<evidence type="ECO:0000256" key="1">
    <source>
        <dbReference type="SAM" id="MobiDB-lite"/>
    </source>
</evidence>
<dbReference type="GO" id="GO:0005829">
    <property type="term" value="C:cytosol"/>
    <property type="evidence" value="ECO:0007669"/>
    <property type="project" value="TreeGrafter"/>
</dbReference>
<dbReference type="GO" id="GO:0043186">
    <property type="term" value="C:P granule"/>
    <property type="evidence" value="ECO:0007669"/>
    <property type="project" value="TreeGrafter"/>
</dbReference>
<proteinExistence type="predicted"/>
<evidence type="ECO:0008006" key="6">
    <source>
        <dbReference type="Google" id="ProtNLM"/>
    </source>
</evidence>
<feature type="region of interest" description="Disordered" evidence="1">
    <location>
        <begin position="1432"/>
        <end position="1500"/>
    </location>
</feature>
<dbReference type="Pfam" id="PF13086">
    <property type="entry name" value="AAA_11"/>
    <property type="match status" value="2"/>
</dbReference>
<feature type="domain" description="DNA2/NAM7 helicase helicase" evidence="2">
    <location>
        <begin position="706"/>
        <end position="810"/>
    </location>
</feature>
<reference evidence="4" key="1">
    <citation type="journal article" date="2021" name="Proc. Natl. Acad. Sci. U.S.A.">
        <title>Three genomes in the algal genus Volvox reveal the fate of a haploid sex-determining region after a transition to homothallism.</title>
        <authorList>
            <person name="Yamamoto K."/>
            <person name="Hamaji T."/>
            <person name="Kawai-Toyooka H."/>
            <person name="Matsuzaki R."/>
            <person name="Takahashi F."/>
            <person name="Nishimura Y."/>
            <person name="Kawachi M."/>
            <person name="Noguchi H."/>
            <person name="Minakuchi Y."/>
            <person name="Umen J.G."/>
            <person name="Toyoda A."/>
            <person name="Nozaki H."/>
        </authorList>
    </citation>
    <scope>NUCLEOTIDE SEQUENCE</scope>
    <source>
        <strain evidence="4">NIES-3785</strain>
    </source>
</reference>
<feature type="region of interest" description="Disordered" evidence="1">
    <location>
        <begin position="636"/>
        <end position="658"/>
    </location>
</feature>
<dbReference type="Gene3D" id="3.40.50.300">
    <property type="entry name" value="P-loop containing nucleotide triphosphate hydrolases"/>
    <property type="match status" value="2"/>
</dbReference>
<feature type="compositionally biased region" description="Pro residues" evidence="1">
    <location>
        <begin position="636"/>
        <end position="646"/>
    </location>
</feature>
<feature type="region of interest" description="Disordered" evidence="1">
    <location>
        <begin position="972"/>
        <end position="1019"/>
    </location>
</feature>
<dbReference type="PANTHER" id="PTHR10887:SF322">
    <property type="entry name" value="HELICASE MOV-10"/>
    <property type="match status" value="1"/>
</dbReference>
<feature type="compositionally biased region" description="Low complexity" evidence="1">
    <location>
        <begin position="1443"/>
        <end position="1455"/>
    </location>
</feature>
<dbReference type="EMBL" id="BNCQ01000066">
    <property type="protein sequence ID" value="GIM15546.1"/>
    <property type="molecule type" value="Genomic_DNA"/>
</dbReference>
<feature type="compositionally biased region" description="Low complexity" evidence="1">
    <location>
        <begin position="990"/>
        <end position="999"/>
    </location>
</feature>
<gene>
    <name evidence="4" type="ORF">Vretimale_18310</name>
</gene>